<dbReference type="AlphaFoldDB" id="B7FZI9"/>
<dbReference type="InterPro" id="IPR036361">
    <property type="entry name" value="SAP_dom_sf"/>
</dbReference>
<dbReference type="Proteomes" id="UP000000759">
    <property type="component" value="Chromosome 8"/>
</dbReference>
<dbReference type="InterPro" id="IPR009080">
    <property type="entry name" value="tRNAsynth_Ia_anticodon-bd"/>
</dbReference>
<sequence length="676" mass="75877">MYWKCAVLIVVVVARNSQAFTIPTPLSITTVGTAPSARSDQRYSFFATERDEYDDFYNDFDPSADYTDGRRYAQDAYSDRGRRGGADGFSAAGSHDYERDTSRDSSSVDLETVNSLIAARLQARKTGQFEEADGIRDDLLKIHGVSVWDREKTWRSGCSESGSGMRRSGGREQSSGRGDRGGRRTREPKDFGPLGHDYTASSDAGPVSSAITEDEIHALLAERLQYKMSRQFQDADRVQEQLLSNGVYVHDARKEWRADGVMFGDYANEGGKPSRERGSRSDRNRPYAQSEYSDGEVLTSEQLQSIENLLSRRSGAKQTRNYRVADDIRDELKNDFNVFIEDRLRQWSVGGDFGPDQPGFDDMNRSYTISAHSQPVTPADEALIITELEKRSEAKKSRDFETADAIRDNLMDNFNVAVNDRLREWSIGGEFGLPSKSNDKNRPFARRGGGDLSDEEVAIVTSLVEERDQAKGKRDFATADEIRDELEARFSVKVDDRSREWRVMSDDYVFSPLAGGDHGFDEDTIVYIQKQLALRLVHKTNRDYEAADEVRDELRDNFSISIDDRTREWSINVDEYSVVVDRPSQRIPVQHKQENGYGALEDSEIEDEVLLSAMDDFFNEGAIADEGESQSSSESVLVTGGNLESLTVAELKGKLKEAGLPVSGRKAELIERLSTA</sequence>
<feature type="chain" id="PRO_5002855534" description="SAP domain-containing protein" evidence="2">
    <location>
        <begin position="20"/>
        <end position="676"/>
    </location>
</feature>
<evidence type="ECO:0000313" key="4">
    <source>
        <dbReference type="EMBL" id="EEC48145.1"/>
    </source>
</evidence>
<feature type="compositionally biased region" description="Low complexity" evidence="1">
    <location>
        <begin position="155"/>
        <end position="176"/>
    </location>
</feature>
<organism evidence="4 5">
    <name type="scientific">Phaeodactylum tricornutum (strain CCAP 1055/1)</name>
    <dbReference type="NCBI Taxonomy" id="556484"/>
    <lineage>
        <taxon>Eukaryota</taxon>
        <taxon>Sar</taxon>
        <taxon>Stramenopiles</taxon>
        <taxon>Ochrophyta</taxon>
        <taxon>Bacillariophyta</taxon>
        <taxon>Bacillariophyceae</taxon>
        <taxon>Bacillariophycidae</taxon>
        <taxon>Naviculales</taxon>
        <taxon>Phaeodactylaceae</taxon>
        <taxon>Phaeodactylum</taxon>
    </lineage>
</organism>
<dbReference type="GeneID" id="7200872"/>
<keyword evidence="2" id="KW-0732">Signal</keyword>
<feature type="region of interest" description="Disordered" evidence="1">
    <location>
        <begin position="263"/>
        <end position="296"/>
    </location>
</feature>
<dbReference type="Pfam" id="PF23493">
    <property type="entry name" value="CysS_C"/>
    <property type="match status" value="1"/>
</dbReference>
<evidence type="ECO:0000313" key="5">
    <source>
        <dbReference type="Proteomes" id="UP000000759"/>
    </source>
</evidence>
<feature type="domain" description="SAP" evidence="3">
    <location>
        <begin position="643"/>
        <end position="676"/>
    </location>
</feature>
<dbReference type="GO" id="GO:0006418">
    <property type="term" value="P:tRNA aminoacylation for protein translation"/>
    <property type="evidence" value="ECO:0007669"/>
    <property type="project" value="InterPro"/>
</dbReference>
<dbReference type="GO" id="GO:0004812">
    <property type="term" value="F:aminoacyl-tRNA ligase activity"/>
    <property type="evidence" value="ECO:0007669"/>
    <property type="project" value="InterPro"/>
</dbReference>
<protein>
    <recommendedName>
        <fullName evidence="3">SAP domain-containing protein</fullName>
    </recommendedName>
</protein>
<dbReference type="PROSITE" id="PS50800">
    <property type="entry name" value="SAP"/>
    <property type="match status" value="1"/>
</dbReference>
<proteinExistence type="predicted"/>
<dbReference type="SMART" id="SM00513">
    <property type="entry name" value="SAP"/>
    <property type="match status" value="1"/>
</dbReference>
<accession>B7FZI9</accession>
<dbReference type="SUPFAM" id="SSF68906">
    <property type="entry name" value="SAP domain"/>
    <property type="match status" value="1"/>
</dbReference>
<gene>
    <name evidence="4" type="ORF">PHATRDRAFT_45715</name>
</gene>
<evidence type="ECO:0000256" key="2">
    <source>
        <dbReference type="SAM" id="SignalP"/>
    </source>
</evidence>
<dbReference type="Gene3D" id="1.10.720.30">
    <property type="entry name" value="SAP domain"/>
    <property type="match status" value="1"/>
</dbReference>
<dbReference type="Pfam" id="PF02037">
    <property type="entry name" value="SAP"/>
    <property type="match status" value="1"/>
</dbReference>
<keyword evidence="5" id="KW-1185">Reference proteome</keyword>
<feature type="compositionally biased region" description="Basic and acidic residues" evidence="1">
    <location>
        <begin position="272"/>
        <end position="285"/>
    </location>
</feature>
<reference evidence="4 5" key="1">
    <citation type="journal article" date="2008" name="Nature">
        <title>The Phaeodactylum genome reveals the evolutionary history of diatom genomes.</title>
        <authorList>
            <person name="Bowler C."/>
            <person name="Allen A.E."/>
            <person name="Badger J.H."/>
            <person name="Grimwood J."/>
            <person name="Jabbari K."/>
            <person name="Kuo A."/>
            <person name="Maheswari U."/>
            <person name="Martens C."/>
            <person name="Maumus F."/>
            <person name="Otillar R.P."/>
            <person name="Rayko E."/>
            <person name="Salamov A."/>
            <person name="Vandepoele K."/>
            <person name="Beszteri B."/>
            <person name="Gruber A."/>
            <person name="Heijde M."/>
            <person name="Katinka M."/>
            <person name="Mock T."/>
            <person name="Valentin K."/>
            <person name="Verret F."/>
            <person name="Berges J.A."/>
            <person name="Brownlee C."/>
            <person name="Cadoret J.P."/>
            <person name="Chiovitti A."/>
            <person name="Choi C.J."/>
            <person name="Coesel S."/>
            <person name="De Martino A."/>
            <person name="Detter J.C."/>
            <person name="Durkin C."/>
            <person name="Falciatore A."/>
            <person name="Fournet J."/>
            <person name="Haruta M."/>
            <person name="Huysman M.J."/>
            <person name="Jenkins B.D."/>
            <person name="Jiroutova K."/>
            <person name="Jorgensen R.E."/>
            <person name="Joubert Y."/>
            <person name="Kaplan A."/>
            <person name="Kroger N."/>
            <person name="Kroth P.G."/>
            <person name="La Roche J."/>
            <person name="Lindquist E."/>
            <person name="Lommer M."/>
            <person name="Martin-Jezequel V."/>
            <person name="Lopez P.J."/>
            <person name="Lucas S."/>
            <person name="Mangogna M."/>
            <person name="McGinnis K."/>
            <person name="Medlin L.K."/>
            <person name="Montsant A."/>
            <person name="Oudot-Le Secq M.P."/>
            <person name="Napoli C."/>
            <person name="Obornik M."/>
            <person name="Parker M.S."/>
            <person name="Petit J.L."/>
            <person name="Porcel B.M."/>
            <person name="Poulsen N."/>
            <person name="Robison M."/>
            <person name="Rychlewski L."/>
            <person name="Rynearson T.A."/>
            <person name="Schmutz J."/>
            <person name="Shapiro H."/>
            <person name="Siaut M."/>
            <person name="Stanley M."/>
            <person name="Sussman M.R."/>
            <person name="Taylor A.R."/>
            <person name="Vardi A."/>
            <person name="von Dassow P."/>
            <person name="Vyverman W."/>
            <person name="Willis A."/>
            <person name="Wyrwicz L.S."/>
            <person name="Rokhsar D.S."/>
            <person name="Weissenbach J."/>
            <person name="Armbrust E.V."/>
            <person name="Green B.R."/>
            <person name="Van de Peer Y."/>
            <person name="Grigoriev I.V."/>
        </authorList>
    </citation>
    <scope>NUCLEOTIDE SEQUENCE [LARGE SCALE GENOMIC DNA]</scope>
    <source>
        <strain evidence="4 5">CCAP 1055/1</strain>
    </source>
</reference>
<dbReference type="InterPro" id="IPR003034">
    <property type="entry name" value="SAP_dom"/>
</dbReference>
<dbReference type="KEGG" id="pti:PHATRDRAFT_45715"/>
<dbReference type="GO" id="GO:0005524">
    <property type="term" value="F:ATP binding"/>
    <property type="evidence" value="ECO:0007669"/>
    <property type="project" value="InterPro"/>
</dbReference>
<dbReference type="InterPro" id="IPR056411">
    <property type="entry name" value="CysS_C"/>
</dbReference>
<dbReference type="InParanoid" id="B7FZI9"/>
<dbReference type="HOGENOM" id="CLU_417694_0_0_1"/>
<dbReference type="SUPFAM" id="SSF47323">
    <property type="entry name" value="Anticodon-binding domain of a subclass of class I aminoacyl-tRNA synthetases"/>
    <property type="match status" value="4"/>
</dbReference>
<dbReference type="RefSeq" id="XP_002179954.1">
    <property type="nucleotide sequence ID" value="XM_002179918.1"/>
</dbReference>
<dbReference type="Gene3D" id="1.20.120.1910">
    <property type="entry name" value="Cysteine-tRNA ligase, C-terminal anti-codon recognition domain"/>
    <property type="match status" value="5"/>
</dbReference>
<dbReference type="OMA" id="HDYTRSA"/>
<evidence type="ECO:0000256" key="1">
    <source>
        <dbReference type="SAM" id="MobiDB-lite"/>
    </source>
</evidence>
<feature type="compositionally biased region" description="Basic and acidic residues" evidence="1">
    <location>
        <begin position="177"/>
        <end position="190"/>
    </location>
</feature>
<dbReference type="PaxDb" id="2850-Phatr45715"/>
<feature type="region of interest" description="Disordered" evidence="1">
    <location>
        <begin position="77"/>
        <end position="108"/>
    </location>
</feature>
<dbReference type="OrthoDB" id="47021at2759"/>
<feature type="region of interest" description="Disordered" evidence="1">
    <location>
        <begin position="153"/>
        <end position="206"/>
    </location>
</feature>
<feature type="signal peptide" evidence="2">
    <location>
        <begin position="1"/>
        <end position="19"/>
    </location>
</feature>
<evidence type="ECO:0000259" key="3">
    <source>
        <dbReference type="PROSITE" id="PS50800"/>
    </source>
</evidence>
<dbReference type="eggNOG" id="ENOG502S9HY">
    <property type="taxonomic scope" value="Eukaryota"/>
</dbReference>
<name>B7FZI9_PHATC</name>
<dbReference type="EMBL" id="CM000611">
    <property type="protein sequence ID" value="EEC48145.1"/>
    <property type="molecule type" value="Genomic_DNA"/>
</dbReference>
<reference evidence="5" key="2">
    <citation type="submission" date="2008-08" db="EMBL/GenBank/DDBJ databases">
        <authorList>
            <consortium name="Diatom Consortium"/>
            <person name="Grigoriev I."/>
            <person name="Grimwood J."/>
            <person name="Kuo A."/>
            <person name="Otillar R.P."/>
            <person name="Salamov A."/>
            <person name="Detter J.C."/>
            <person name="Lindquist E."/>
            <person name="Shapiro H."/>
            <person name="Lucas S."/>
            <person name="Glavina del Rio T."/>
            <person name="Pitluck S."/>
            <person name="Rokhsar D."/>
            <person name="Bowler C."/>
        </authorList>
    </citation>
    <scope>GENOME REANNOTATION</scope>
    <source>
        <strain evidence="5">CCAP 1055/1</strain>
    </source>
</reference>